<protein>
    <submittedName>
        <fullName evidence="1">Uncharacterized protein</fullName>
    </submittedName>
</protein>
<dbReference type="Proteomes" id="UP001476798">
    <property type="component" value="Unassembled WGS sequence"/>
</dbReference>
<evidence type="ECO:0000313" key="2">
    <source>
        <dbReference type="Proteomes" id="UP001476798"/>
    </source>
</evidence>
<dbReference type="EMBL" id="JAHRIO010095822">
    <property type="protein sequence ID" value="MEQ2190097.1"/>
    <property type="molecule type" value="Genomic_DNA"/>
</dbReference>
<gene>
    <name evidence="1" type="ORF">GOODEAATRI_032202</name>
</gene>
<keyword evidence="2" id="KW-1185">Reference proteome</keyword>
<reference evidence="1 2" key="1">
    <citation type="submission" date="2021-06" db="EMBL/GenBank/DDBJ databases">
        <authorList>
            <person name="Palmer J.M."/>
        </authorList>
    </citation>
    <scope>NUCLEOTIDE SEQUENCE [LARGE SCALE GENOMIC DNA]</scope>
    <source>
        <strain evidence="1 2">GA_2019</strain>
        <tissue evidence="1">Muscle</tissue>
    </source>
</reference>
<accession>A0ABV0Q2T8</accession>
<evidence type="ECO:0000313" key="1">
    <source>
        <dbReference type="EMBL" id="MEQ2190097.1"/>
    </source>
</evidence>
<sequence>MFSFHSSSSSSFISSTTNFLNWLSSIFPPLFSVSLTCSLLSQISAFFLSASFHLIPFSSSMMGTFTPWCEGGGTHSHFSLFSTQHRGKQVEYLKFLKYFNGLLYCCKHQSCYCKTIECVINSWKKTSLILLNLT</sequence>
<comment type="caution">
    <text evidence="1">The sequence shown here is derived from an EMBL/GenBank/DDBJ whole genome shotgun (WGS) entry which is preliminary data.</text>
</comment>
<proteinExistence type="predicted"/>
<name>A0ABV0Q2T8_9TELE</name>
<organism evidence="1 2">
    <name type="scientific">Goodea atripinnis</name>
    <dbReference type="NCBI Taxonomy" id="208336"/>
    <lineage>
        <taxon>Eukaryota</taxon>
        <taxon>Metazoa</taxon>
        <taxon>Chordata</taxon>
        <taxon>Craniata</taxon>
        <taxon>Vertebrata</taxon>
        <taxon>Euteleostomi</taxon>
        <taxon>Actinopterygii</taxon>
        <taxon>Neopterygii</taxon>
        <taxon>Teleostei</taxon>
        <taxon>Neoteleostei</taxon>
        <taxon>Acanthomorphata</taxon>
        <taxon>Ovalentaria</taxon>
        <taxon>Atherinomorphae</taxon>
        <taxon>Cyprinodontiformes</taxon>
        <taxon>Goodeidae</taxon>
        <taxon>Goodea</taxon>
    </lineage>
</organism>